<evidence type="ECO:0000313" key="5">
    <source>
        <dbReference type="EMBL" id="SFE04373.1"/>
    </source>
</evidence>
<feature type="chain" id="PRO_5011526542" evidence="3">
    <location>
        <begin position="26"/>
        <end position="1287"/>
    </location>
</feature>
<evidence type="ECO:0000256" key="3">
    <source>
        <dbReference type="SAM" id="SignalP"/>
    </source>
</evidence>
<organism evidence="5 6">
    <name type="scientific">Succiniclasticum ruminis DSM 9236</name>
    <dbReference type="NCBI Taxonomy" id="1123323"/>
    <lineage>
        <taxon>Bacteria</taxon>
        <taxon>Bacillati</taxon>
        <taxon>Bacillota</taxon>
        <taxon>Negativicutes</taxon>
        <taxon>Acidaminococcales</taxon>
        <taxon>Acidaminococcaceae</taxon>
        <taxon>Succiniclasticum</taxon>
    </lineage>
</organism>
<dbReference type="Proteomes" id="UP000198896">
    <property type="component" value="Unassembled WGS sequence"/>
</dbReference>
<evidence type="ECO:0000259" key="4">
    <source>
        <dbReference type="Pfam" id="PF12770"/>
    </source>
</evidence>
<dbReference type="InterPro" id="IPR019734">
    <property type="entry name" value="TPR_rpt"/>
</dbReference>
<dbReference type="OrthoDB" id="2470999at2"/>
<reference evidence="5 6" key="1">
    <citation type="submission" date="2016-10" db="EMBL/GenBank/DDBJ databases">
        <authorList>
            <person name="de Groot N.N."/>
        </authorList>
    </citation>
    <scope>NUCLEOTIDE SEQUENCE [LARGE SCALE GENOMIC DNA]</scope>
    <source>
        <strain evidence="5 6">DSM 9236</strain>
    </source>
</reference>
<dbReference type="PANTHER" id="PTHR45641">
    <property type="entry name" value="TETRATRICOPEPTIDE REPEAT PROTEIN (AFU_ORTHOLOGUE AFUA_6G03870)"/>
    <property type="match status" value="1"/>
</dbReference>
<dbReference type="InterPro" id="IPR024983">
    <property type="entry name" value="CHAT_dom"/>
</dbReference>
<keyword evidence="2" id="KW-0802">TPR repeat</keyword>
<dbReference type="InterPro" id="IPR011990">
    <property type="entry name" value="TPR-like_helical_dom_sf"/>
</dbReference>
<dbReference type="EMBL" id="FONL01000001">
    <property type="protein sequence ID" value="SFE04373.1"/>
    <property type="molecule type" value="Genomic_DNA"/>
</dbReference>
<dbReference type="SUPFAM" id="SSF48452">
    <property type="entry name" value="TPR-like"/>
    <property type="match status" value="2"/>
</dbReference>
<evidence type="ECO:0000313" key="6">
    <source>
        <dbReference type="Proteomes" id="UP000198896"/>
    </source>
</evidence>
<feature type="domain" description="CHAT" evidence="4">
    <location>
        <begin position="962"/>
        <end position="1286"/>
    </location>
</feature>
<keyword evidence="6" id="KW-1185">Reference proteome</keyword>
<name>A0A1I1XF55_9FIRM</name>
<feature type="signal peptide" evidence="3">
    <location>
        <begin position="1"/>
        <end position="25"/>
    </location>
</feature>
<keyword evidence="1" id="KW-0677">Repeat</keyword>
<dbReference type="STRING" id="1123323.SAMN05216245_101141"/>
<dbReference type="Pfam" id="PF12770">
    <property type="entry name" value="CHAT"/>
    <property type="match status" value="1"/>
</dbReference>
<protein>
    <submittedName>
        <fullName evidence="5">Tetratricopeptide repeat-containing protein</fullName>
    </submittedName>
</protein>
<sequence length="1287" mass="145825">MRFQYGLLAFCLAINILNVPTSAYAETKDATSVIQQENKKPVSEANIVQSDDIQPDEMVAIEKALEAKSKFYKDVSPFFDLQPLPRYLRDGKKQMQKYDVNTDKGIKDYVNHRHAEYEKKVKNPVQAKAIKLKAEDRLDSAVNFSRTAFLKLVTDLEKIYSNKNHSLILAVESLPGVFNMGVPEHTFIQDILERIERTKYGDGFRDYGLRHASEDLTQIMRAAFAENEKNYYLDSFKELEIMTAGVKPETYEDELQQMLKIMFRALEQESNINLKAFRIKNQINLLQKFYPDRRMDILKREIMLADCYSILGENARTISESKRLLPLVQDTFGKTSDEALSLMDILGREYEVAGKYRDSERIFKEMTEIRSAKYGKDSPQALSGFNALARIYSKLGNYNEAGALLGKINPVAKQVLPKEDPVRSDIGLSQYIFTKLILKDDNDKFNLSSLIVNGNGTAAALRRLNTDRAFERWFKMNNLLGLALKYDLKSVAVCMEKFGDTHHVTLRTLCDLCNTYLKLNCLEDSLELAAIVLQKSRGRYGEMHPCTVNALHTLADAYRESGKAKEAKELDEQALTVCGTVFGNNSLEELDARARLAQDYCREKKFDPAISIYEEVVRSYKSHGTDNAKLWDLMINLAEAYELNGDYAKAISLCDEVSRYSPNHFKMGQLNQDHIKAVHILANSYRNSGQTEFAADKYIEMLQALEKVRQIDIKRDEKLSQWFVTMVPVYRELASLYLADESKGTEILKLMDLCKARILTERYHEQMMLHADGISDEEQKEVDDLLKTIRIHDRDMETAKQDGDSDFYLSLTVSKMRQLDKYWRCIASLNEKHPEVIRFGGFSLTNNSDILQKLQAIPQDACFIDFTVLREDNQDNLLLACIASRGGTVKAVPIPVDKSFFDNCHIYHDILSYPSLEGMQGEDKYLWKRQDGSYRIVTDNEYKEPGASRVRTAEEFENARRELAARISKSLIAPVKDVIPASASRWIISPDGALNNVPFETLVYNGKAIIDSKDVSYVPSLSVMKMMKDLAAGRSQTLDRKELFAMGCPDYGGFASAKKRSSMQDLDKSVQAVHQKGNSGIVPPDILSGLKWNDLPGTGKELNGVSTLFAKDRQITFKGKNASESNLKSLDKNGELGKYKYLLFATHGLFVPEFPEFSSIVLSQDAAQKNKGFGNDGYVTVGEWMGYKLNSDLVYLSACESGRGKYQVGEGIVGIPYALTLAGNQNTVMSLWKVEDDSTAEFSKAFFEKLSRGVPQVKALNDTKREFLRHKRFSSPSVWSAFLLYGI</sequence>
<dbReference type="SMART" id="SM00028">
    <property type="entry name" value="TPR"/>
    <property type="match status" value="4"/>
</dbReference>
<dbReference type="Gene3D" id="1.25.40.10">
    <property type="entry name" value="Tetratricopeptide repeat domain"/>
    <property type="match status" value="2"/>
</dbReference>
<evidence type="ECO:0000256" key="1">
    <source>
        <dbReference type="ARBA" id="ARBA00022737"/>
    </source>
</evidence>
<keyword evidence="3" id="KW-0732">Signal</keyword>
<dbReference type="Pfam" id="PF13176">
    <property type="entry name" value="TPR_7"/>
    <property type="match status" value="1"/>
</dbReference>
<dbReference type="Pfam" id="PF13424">
    <property type="entry name" value="TPR_12"/>
    <property type="match status" value="1"/>
</dbReference>
<evidence type="ECO:0000256" key="2">
    <source>
        <dbReference type="ARBA" id="ARBA00022803"/>
    </source>
</evidence>
<accession>A0A1I1XF55</accession>
<gene>
    <name evidence="5" type="ORF">SAMN05216245_101141</name>
</gene>
<proteinExistence type="predicted"/>